<dbReference type="Pfam" id="PF00067">
    <property type="entry name" value="p450"/>
    <property type="match status" value="1"/>
</dbReference>
<keyword evidence="6 7" id="KW-0503">Monooxygenase</keyword>
<keyword evidence="2 7" id="KW-0349">Heme</keyword>
<evidence type="ECO:0000256" key="2">
    <source>
        <dbReference type="ARBA" id="ARBA00022617"/>
    </source>
</evidence>
<dbReference type="PROSITE" id="PS00086">
    <property type="entry name" value="CYTOCHROME_P450"/>
    <property type="match status" value="1"/>
</dbReference>
<dbReference type="Proteomes" id="UP001165378">
    <property type="component" value="Unassembled WGS sequence"/>
</dbReference>
<evidence type="ECO:0000256" key="1">
    <source>
        <dbReference type="ARBA" id="ARBA00010617"/>
    </source>
</evidence>
<evidence type="ECO:0000313" key="9">
    <source>
        <dbReference type="EMBL" id="MCF2529491.1"/>
    </source>
</evidence>
<comment type="similarity">
    <text evidence="1 7">Belongs to the cytochrome P450 family.</text>
</comment>
<evidence type="ECO:0000256" key="3">
    <source>
        <dbReference type="ARBA" id="ARBA00022723"/>
    </source>
</evidence>
<keyword evidence="4 7" id="KW-0560">Oxidoreductase</keyword>
<dbReference type="GO" id="GO:0006707">
    <property type="term" value="P:cholesterol catabolic process"/>
    <property type="evidence" value="ECO:0007669"/>
    <property type="project" value="TreeGrafter"/>
</dbReference>
<keyword evidence="3 7" id="KW-0479">Metal-binding</keyword>
<dbReference type="GO" id="GO:0008395">
    <property type="term" value="F:steroid hydroxylase activity"/>
    <property type="evidence" value="ECO:0007669"/>
    <property type="project" value="TreeGrafter"/>
</dbReference>
<gene>
    <name evidence="9" type="ORF">LZ495_20040</name>
</gene>
<name>A0AA41Q2F8_9ACTN</name>
<dbReference type="RefSeq" id="WP_235053801.1">
    <property type="nucleotide sequence ID" value="NZ_JAKFHA010000011.1"/>
</dbReference>
<dbReference type="PRINTS" id="PR00359">
    <property type="entry name" value="BP450"/>
</dbReference>
<feature type="region of interest" description="Disordered" evidence="8">
    <location>
        <begin position="61"/>
        <end position="83"/>
    </location>
</feature>
<protein>
    <submittedName>
        <fullName evidence="9">Cytochrome P450</fullName>
    </submittedName>
</protein>
<sequence>MTEPERRIHLLDRDWYAGDPYADYAWLRENAPVYYSEEAGVWGLTRHADVSFAERNPEIFSSAQGSRPKVGPQPSMIDSDDPQHYRRRKLVSKGFTPRQINAMEEHVREIVTTLIARMLAQPERRADLVAQFAAPLPMTMIGEMLGVDHDHLDQLQHWADVMVMLSDGGELSYKAGEAFTEYVEYTTKVIESRRANPGTDDLIGILVHAEIEGEKLDFSELIGESLLLLVGGNETTRNVISGGLAQLIANPAQMERLRTDPSLIPSAVEECLRWVSPVVNMARHTTQDVELHGVTIPAGETVMLLYGAANRDPEVFAEPEAFDAFRTPNNHIAFGNGPHFCLGSSLARLEIRVAFEEILKRLPDLALVPGTELRHNPSSFIRGLADMPVTY</sequence>
<evidence type="ECO:0000313" key="10">
    <source>
        <dbReference type="Proteomes" id="UP001165378"/>
    </source>
</evidence>
<evidence type="ECO:0000256" key="6">
    <source>
        <dbReference type="ARBA" id="ARBA00023033"/>
    </source>
</evidence>
<evidence type="ECO:0000256" key="8">
    <source>
        <dbReference type="SAM" id="MobiDB-lite"/>
    </source>
</evidence>
<dbReference type="CDD" id="cd11033">
    <property type="entry name" value="CYP142-like"/>
    <property type="match status" value="1"/>
</dbReference>
<accession>A0AA41Q2F8</accession>
<dbReference type="AlphaFoldDB" id="A0AA41Q2F8"/>
<reference evidence="9" key="1">
    <citation type="submission" date="2022-01" db="EMBL/GenBank/DDBJ databases">
        <title>Genome-Based Taxonomic Classification of the Phylum Actinobacteria.</title>
        <authorList>
            <person name="Gao Y."/>
        </authorList>
    </citation>
    <scope>NUCLEOTIDE SEQUENCE</scope>
    <source>
        <strain evidence="9">KLBMP 8922</strain>
    </source>
</reference>
<dbReference type="GO" id="GO:0005506">
    <property type="term" value="F:iron ion binding"/>
    <property type="evidence" value="ECO:0007669"/>
    <property type="project" value="InterPro"/>
</dbReference>
<evidence type="ECO:0000256" key="5">
    <source>
        <dbReference type="ARBA" id="ARBA00023004"/>
    </source>
</evidence>
<dbReference type="SUPFAM" id="SSF48264">
    <property type="entry name" value="Cytochrome P450"/>
    <property type="match status" value="1"/>
</dbReference>
<comment type="caution">
    <text evidence="9">The sequence shown here is derived from an EMBL/GenBank/DDBJ whole genome shotgun (WGS) entry which is preliminary data.</text>
</comment>
<dbReference type="InterPro" id="IPR017972">
    <property type="entry name" value="Cyt_P450_CS"/>
</dbReference>
<proteinExistence type="inferred from homology"/>
<dbReference type="EMBL" id="JAKFHA010000011">
    <property type="protein sequence ID" value="MCF2529491.1"/>
    <property type="molecule type" value="Genomic_DNA"/>
</dbReference>
<dbReference type="InterPro" id="IPR002397">
    <property type="entry name" value="Cyt_P450_B"/>
</dbReference>
<keyword evidence="10" id="KW-1185">Reference proteome</keyword>
<organism evidence="9 10">
    <name type="scientific">Yinghuangia soli</name>
    <dbReference type="NCBI Taxonomy" id="2908204"/>
    <lineage>
        <taxon>Bacteria</taxon>
        <taxon>Bacillati</taxon>
        <taxon>Actinomycetota</taxon>
        <taxon>Actinomycetes</taxon>
        <taxon>Kitasatosporales</taxon>
        <taxon>Streptomycetaceae</taxon>
        <taxon>Yinghuangia</taxon>
    </lineage>
</organism>
<dbReference type="FunFam" id="1.10.630.10:FF:000018">
    <property type="entry name" value="Cytochrome P450 monooxygenase"/>
    <property type="match status" value="1"/>
</dbReference>
<dbReference type="PANTHER" id="PTHR46696:SF4">
    <property type="entry name" value="BIOTIN BIOSYNTHESIS CYTOCHROME P450"/>
    <property type="match status" value="1"/>
</dbReference>
<dbReference type="InterPro" id="IPR001128">
    <property type="entry name" value="Cyt_P450"/>
</dbReference>
<evidence type="ECO:0000256" key="7">
    <source>
        <dbReference type="RuleBase" id="RU000461"/>
    </source>
</evidence>
<dbReference type="GO" id="GO:0020037">
    <property type="term" value="F:heme binding"/>
    <property type="evidence" value="ECO:0007669"/>
    <property type="project" value="InterPro"/>
</dbReference>
<dbReference type="PRINTS" id="PR00385">
    <property type="entry name" value="P450"/>
</dbReference>
<dbReference type="InterPro" id="IPR036396">
    <property type="entry name" value="Cyt_P450_sf"/>
</dbReference>
<dbReference type="GO" id="GO:0036199">
    <property type="term" value="F:cholest-4-en-3-one 26-monooxygenase activity"/>
    <property type="evidence" value="ECO:0007669"/>
    <property type="project" value="TreeGrafter"/>
</dbReference>
<evidence type="ECO:0000256" key="4">
    <source>
        <dbReference type="ARBA" id="ARBA00023002"/>
    </source>
</evidence>
<dbReference type="PANTHER" id="PTHR46696">
    <property type="entry name" value="P450, PUTATIVE (EUROFUNG)-RELATED"/>
    <property type="match status" value="1"/>
</dbReference>
<keyword evidence="5 7" id="KW-0408">Iron</keyword>
<dbReference type="Gene3D" id="1.10.630.10">
    <property type="entry name" value="Cytochrome P450"/>
    <property type="match status" value="1"/>
</dbReference>